<dbReference type="RefSeq" id="XP_027618485.1">
    <property type="nucleotide sequence ID" value="XM_027762684.1"/>
</dbReference>
<gene>
    <name evidence="1" type="ORF">SCP_1102490</name>
</gene>
<dbReference type="AlphaFoldDB" id="A0A401GZJ3"/>
<reference evidence="1 2" key="1">
    <citation type="journal article" date="2018" name="Sci. Rep.">
        <title>Genome sequence of the cauliflower mushroom Sparassis crispa (Hanabiratake) and its association with beneficial usage.</title>
        <authorList>
            <person name="Kiyama R."/>
            <person name="Furutani Y."/>
            <person name="Kawaguchi K."/>
            <person name="Nakanishi T."/>
        </authorList>
    </citation>
    <scope>NUCLEOTIDE SEQUENCE [LARGE SCALE GENOMIC DNA]</scope>
</reference>
<sequence length="75" mass="8063">MQATPYSQMPRGHQWILRAPCLISTSGGAVNVSLEAVCVFREINSPPGGLPLQNSCMAVFKGIPLLSYYGVVLAR</sequence>
<organism evidence="1 2">
    <name type="scientific">Sparassis crispa</name>
    <dbReference type="NCBI Taxonomy" id="139825"/>
    <lineage>
        <taxon>Eukaryota</taxon>
        <taxon>Fungi</taxon>
        <taxon>Dikarya</taxon>
        <taxon>Basidiomycota</taxon>
        <taxon>Agaricomycotina</taxon>
        <taxon>Agaricomycetes</taxon>
        <taxon>Polyporales</taxon>
        <taxon>Sparassidaceae</taxon>
        <taxon>Sparassis</taxon>
    </lineage>
</organism>
<evidence type="ECO:0000313" key="2">
    <source>
        <dbReference type="Proteomes" id="UP000287166"/>
    </source>
</evidence>
<proteinExistence type="predicted"/>
<protein>
    <submittedName>
        <fullName evidence="1">Uncharacterized protein</fullName>
    </submittedName>
</protein>
<name>A0A401GZJ3_9APHY</name>
<comment type="caution">
    <text evidence="1">The sequence shown here is derived from an EMBL/GenBank/DDBJ whole genome shotgun (WGS) entry which is preliminary data.</text>
</comment>
<dbReference type="Proteomes" id="UP000287166">
    <property type="component" value="Unassembled WGS sequence"/>
</dbReference>
<dbReference type="GeneID" id="38784489"/>
<keyword evidence="2" id="KW-1185">Reference proteome</keyword>
<dbReference type="OrthoDB" id="1274115at2759"/>
<evidence type="ECO:0000313" key="1">
    <source>
        <dbReference type="EMBL" id="GBE87572.1"/>
    </source>
</evidence>
<dbReference type="InParanoid" id="A0A401GZJ3"/>
<accession>A0A401GZJ3</accession>
<dbReference type="EMBL" id="BFAD01000011">
    <property type="protein sequence ID" value="GBE87572.1"/>
    <property type="molecule type" value="Genomic_DNA"/>
</dbReference>